<dbReference type="Proteomes" id="UP000516018">
    <property type="component" value="Chromosome"/>
</dbReference>
<organism evidence="1 2">
    <name type="scientific">Agrilutibacter terrestris</name>
    <dbReference type="NCBI Taxonomy" id="2865112"/>
    <lineage>
        <taxon>Bacteria</taxon>
        <taxon>Pseudomonadati</taxon>
        <taxon>Pseudomonadota</taxon>
        <taxon>Gammaproteobacteria</taxon>
        <taxon>Lysobacterales</taxon>
        <taxon>Lysobacteraceae</taxon>
        <taxon>Agrilutibacter</taxon>
    </lineage>
</organism>
<reference evidence="1 2" key="1">
    <citation type="submission" date="2020-08" db="EMBL/GenBank/DDBJ databases">
        <title>Lysobacter sp. II4 sp. nov., isolated from soil.</title>
        <authorList>
            <person name="Woo C.Y."/>
            <person name="Kim J."/>
        </authorList>
    </citation>
    <scope>NUCLEOTIDE SEQUENCE [LARGE SCALE GENOMIC DNA]</scope>
    <source>
        <strain evidence="1 2">II4</strain>
    </source>
</reference>
<dbReference type="InterPro" id="IPR026365">
    <property type="entry name" value="BcepMu_gp16"/>
</dbReference>
<evidence type="ECO:0000313" key="2">
    <source>
        <dbReference type="Proteomes" id="UP000516018"/>
    </source>
</evidence>
<gene>
    <name evidence="1" type="ORF">H8B22_05240</name>
</gene>
<accession>A0A7H0FZZ6</accession>
<name>A0A7H0FZZ6_9GAMM</name>
<dbReference type="AlphaFoldDB" id="A0A7H0FZZ6"/>
<dbReference type="GO" id="GO:0003677">
    <property type="term" value="F:DNA binding"/>
    <property type="evidence" value="ECO:0007669"/>
    <property type="project" value="UniProtKB-KW"/>
</dbReference>
<keyword evidence="2" id="KW-1185">Reference proteome</keyword>
<protein>
    <submittedName>
        <fullName evidence="1">DNA-binding protein</fullName>
    </submittedName>
</protein>
<evidence type="ECO:0000313" key="1">
    <source>
        <dbReference type="EMBL" id="QNP41612.1"/>
    </source>
</evidence>
<keyword evidence="1" id="KW-0238">DNA-binding</keyword>
<dbReference type="RefSeq" id="WP_187713048.1">
    <property type="nucleotide sequence ID" value="NZ_CP060820.1"/>
</dbReference>
<dbReference type="KEGG" id="lsx:H8B22_05240"/>
<proteinExistence type="predicted"/>
<dbReference type="EMBL" id="CP060820">
    <property type="protein sequence ID" value="QNP41612.1"/>
    <property type="molecule type" value="Genomic_DNA"/>
</dbReference>
<dbReference type="NCBIfam" id="TIGR04111">
    <property type="entry name" value="BcepMu_gp16"/>
    <property type="match status" value="1"/>
</dbReference>
<sequence>MFPIETSNTPLRSGAEVRSEFARRGLSISGWARLHGYSAQLVYGVLTGRNQGLRGQSHEIAVRLGLKHGLIGRVSDIDALVQGAPTEGAHSPRQGGDPET</sequence>